<accession>A0ACC4CUM3</accession>
<gene>
    <name evidence="1" type="ORF">D5086_000013</name>
</gene>
<keyword evidence="2" id="KW-1185">Reference proteome</keyword>
<organism evidence="1 2">
    <name type="scientific">Populus alba</name>
    <name type="common">White poplar</name>
    <dbReference type="NCBI Taxonomy" id="43335"/>
    <lineage>
        <taxon>Eukaryota</taxon>
        <taxon>Viridiplantae</taxon>
        <taxon>Streptophyta</taxon>
        <taxon>Embryophyta</taxon>
        <taxon>Tracheophyta</taxon>
        <taxon>Spermatophyta</taxon>
        <taxon>Magnoliopsida</taxon>
        <taxon>eudicotyledons</taxon>
        <taxon>Gunneridae</taxon>
        <taxon>Pentapetalae</taxon>
        <taxon>rosids</taxon>
        <taxon>fabids</taxon>
        <taxon>Malpighiales</taxon>
        <taxon>Salicaceae</taxon>
        <taxon>Saliceae</taxon>
        <taxon>Populus</taxon>
    </lineage>
</organism>
<sequence>MKEAAGQPLVMVVPMGEAADELVQSRFCEMPLCYRVADRMREMRLSMQYPVREGSMSTRMSFAVLSLINRESAVRDRDGVFAGFVSRVGTTA</sequence>
<proteinExistence type="predicted"/>
<evidence type="ECO:0000313" key="1">
    <source>
        <dbReference type="EMBL" id="KAL3608993.1"/>
    </source>
</evidence>
<dbReference type="Proteomes" id="UP000309997">
    <property type="component" value="Unassembled WGS sequence"/>
</dbReference>
<dbReference type="EMBL" id="RCHU02000001">
    <property type="protein sequence ID" value="KAL3608993.1"/>
    <property type="molecule type" value="Genomic_DNA"/>
</dbReference>
<reference evidence="1 2" key="1">
    <citation type="journal article" date="2024" name="Plant Biotechnol. J.">
        <title>Genome and CRISPR/Cas9 system of a widespread forest tree (Populus alba) in the world.</title>
        <authorList>
            <person name="Liu Y.J."/>
            <person name="Jiang P.F."/>
            <person name="Han X.M."/>
            <person name="Li X.Y."/>
            <person name="Wang H.M."/>
            <person name="Wang Y.J."/>
            <person name="Wang X.X."/>
            <person name="Zeng Q.Y."/>
        </authorList>
    </citation>
    <scope>NUCLEOTIDE SEQUENCE [LARGE SCALE GENOMIC DNA]</scope>
    <source>
        <strain evidence="2">cv. PAL-ZL1</strain>
    </source>
</reference>
<comment type="caution">
    <text evidence="1">The sequence shown here is derived from an EMBL/GenBank/DDBJ whole genome shotgun (WGS) entry which is preliminary data.</text>
</comment>
<evidence type="ECO:0000313" key="2">
    <source>
        <dbReference type="Proteomes" id="UP000309997"/>
    </source>
</evidence>
<protein>
    <submittedName>
        <fullName evidence="1">Uncharacterized protein</fullName>
    </submittedName>
</protein>
<name>A0ACC4CUM3_POPAL</name>